<evidence type="ECO:0000313" key="4">
    <source>
        <dbReference type="RefSeq" id="XP_016942659.3"/>
    </source>
</evidence>
<dbReference type="PANTHER" id="PTHR21255:SF7">
    <property type="entry name" value="DYNEIN LIGHT CHAIN TCTEX-TYPE PROTEIN 2B"/>
    <property type="match status" value="1"/>
</dbReference>
<dbReference type="InterPro" id="IPR038586">
    <property type="entry name" value="Tctex-1-like_sf"/>
</dbReference>
<feature type="compositionally biased region" description="Basic and acidic residues" evidence="2">
    <location>
        <begin position="25"/>
        <end position="34"/>
    </location>
</feature>
<sequence>MSTQRPRSLSTGKDPRRISAVSADSRSDGLSHSESEDELEPGNEVKPAADVTIYNSYNMGPAFGKKFPLPYIRFMMSQVVKEKLGNKNYVQSEALKWTRDVADEINLKMKGRGSCPRFKHVVNVMLYQQTGAGCFYGARAIWDELSDDYVTYTYDGGSFVCIAAVFGCYQY</sequence>
<proteinExistence type="inferred from homology"/>
<gene>
    <name evidence="4" type="primary">LOC108019351</name>
</gene>
<dbReference type="InterPro" id="IPR005334">
    <property type="entry name" value="Tctex-1-like"/>
</dbReference>
<organism evidence="3 4">
    <name type="scientific">Drosophila suzukii</name>
    <name type="common">Spotted-wing drosophila fruit fly</name>
    <dbReference type="NCBI Taxonomy" id="28584"/>
    <lineage>
        <taxon>Eukaryota</taxon>
        <taxon>Metazoa</taxon>
        <taxon>Ecdysozoa</taxon>
        <taxon>Arthropoda</taxon>
        <taxon>Hexapoda</taxon>
        <taxon>Insecta</taxon>
        <taxon>Pterygota</taxon>
        <taxon>Neoptera</taxon>
        <taxon>Endopterygota</taxon>
        <taxon>Diptera</taxon>
        <taxon>Brachycera</taxon>
        <taxon>Muscomorpha</taxon>
        <taxon>Ephydroidea</taxon>
        <taxon>Drosophilidae</taxon>
        <taxon>Drosophila</taxon>
        <taxon>Sophophora</taxon>
    </lineage>
</organism>
<dbReference type="GO" id="GO:0007018">
    <property type="term" value="P:microtubule-based movement"/>
    <property type="evidence" value="ECO:0007669"/>
    <property type="project" value="TreeGrafter"/>
</dbReference>
<dbReference type="GeneID" id="108019351"/>
<accession>A0AB39ZTG0</accession>
<dbReference type="AlphaFoldDB" id="A0AB39ZTG0"/>
<keyword evidence="3" id="KW-1185">Reference proteome</keyword>
<dbReference type="Gene3D" id="3.30.1140.40">
    <property type="entry name" value="Tctex-1"/>
    <property type="match status" value="1"/>
</dbReference>
<protein>
    <submittedName>
        <fullName evidence="4">Dynein light chain Tctex-type</fullName>
    </submittedName>
</protein>
<dbReference type="RefSeq" id="XP_016942659.3">
    <property type="nucleotide sequence ID" value="XM_017087170.4"/>
</dbReference>
<dbReference type="GO" id="GO:0045505">
    <property type="term" value="F:dynein intermediate chain binding"/>
    <property type="evidence" value="ECO:0007669"/>
    <property type="project" value="TreeGrafter"/>
</dbReference>
<dbReference type="Proteomes" id="UP001652628">
    <property type="component" value="Chromosome 3"/>
</dbReference>
<feature type="region of interest" description="Disordered" evidence="2">
    <location>
        <begin position="1"/>
        <end position="44"/>
    </location>
</feature>
<evidence type="ECO:0000313" key="3">
    <source>
        <dbReference type="Proteomes" id="UP001652628"/>
    </source>
</evidence>
<name>A0AB39ZTG0_DROSZ</name>
<dbReference type="GO" id="GO:0005868">
    <property type="term" value="C:cytoplasmic dynein complex"/>
    <property type="evidence" value="ECO:0007669"/>
    <property type="project" value="TreeGrafter"/>
</dbReference>
<dbReference type="Pfam" id="PF03645">
    <property type="entry name" value="Tctex-1"/>
    <property type="match status" value="1"/>
</dbReference>
<evidence type="ECO:0000256" key="2">
    <source>
        <dbReference type="SAM" id="MobiDB-lite"/>
    </source>
</evidence>
<dbReference type="GO" id="GO:0005737">
    <property type="term" value="C:cytoplasm"/>
    <property type="evidence" value="ECO:0007669"/>
    <property type="project" value="TreeGrafter"/>
</dbReference>
<dbReference type="CDD" id="cd21459">
    <property type="entry name" value="DLC-like_TCTEX1D2"/>
    <property type="match status" value="1"/>
</dbReference>
<comment type="similarity">
    <text evidence="1">Belongs to the dynein light chain Tctex-type family.</text>
</comment>
<dbReference type="PANTHER" id="PTHR21255">
    <property type="entry name" value="T-COMPLEX-ASSOCIATED-TESTIS-EXPRESSED 1/ DYNEIN LIGHT CHAIN"/>
    <property type="match status" value="1"/>
</dbReference>
<reference evidence="4" key="1">
    <citation type="submission" date="2025-08" db="UniProtKB">
        <authorList>
            <consortium name="RefSeq"/>
        </authorList>
    </citation>
    <scope>IDENTIFICATION</scope>
</reference>
<feature type="compositionally biased region" description="Polar residues" evidence="2">
    <location>
        <begin position="1"/>
        <end position="11"/>
    </location>
</feature>
<evidence type="ECO:0000256" key="1">
    <source>
        <dbReference type="ARBA" id="ARBA00005361"/>
    </source>
</evidence>